<comment type="catalytic activity">
    <reaction evidence="4">
        <text>D-threo-isocitrate = glyoxylate + succinate</text>
        <dbReference type="Rhea" id="RHEA:13245"/>
        <dbReference type="ChEBI" id="CHEBI:15562"/>
        <dbReference type="ChEBI" id="CHEBI:30031"/>
        <dbReference type="ChEBI" id="CHEBI:36655"/>
        <dbReference type="EC" id="4.1.3.1"/>
    </reaction>
</comment>
<accession>A0A2H0LMJ8</accession>
<dbReference type="GO" id="GO:0019752">
    <property type="term" value="P:carboxylic acid metabolic process"/>
    <property type="evidence" value="ECO:0007669"/>
    <property type="project" value="InterPro"/>
</dbReference>
<comment type="caution">
    <text evidence="8">The sequence shown here is derived from an EMBL/GenBank/DDBJ whole genome shotgun (WGS) entry which is preliminary data.</text>
</comment>
<dbReference type="EC" id="4.1.3.1" evidence="1"/>
<feature type="compositionally biased region" description="Basic and acidic residues" evidence="7">
    <location>
        <begin position="868"/>
        <end position="882"/>
    </location>
</feature>
<gene>
    <name evidence="8" type="ORF">COV74_07850</name>
</gene>
<dbReference type="InterPro" id="IPR040442">
    <property type="entry name" value="Pyrv_kinase-like_dom_sf"/>
</dbReference>
<dbReference type="EMBL" id="PCVY01000064">
    <property type="protein sequence ID" value="PIQ85663.1"/>
    <property type="molecule type" value="Genomic_DNA"/>
</dbReference>
<dbReference type="PROSITE" id="PS00161">
    <property type="entry name" value="ISOCITRATE_LYASE"/>
    <property type="match status" value="1"/>
</dbReference>
<evidence type="ECO:0000256" key="3">
    <source>
        <dbReference type="ARBA" id="ARBA00023239"/>
    </source>
</evidence>
<dbReference type="InterPro" id="IPR018523">
    <property type="entry name" value="Isocitrate_lyase_ph_CS"/>
</dbReference>
<keyword evidence="3" id="KW-0456">Lyase</keyword>
<evidence type="ECO:0000313" key="9">
    <source>
        <dbReference type="Proteomes" id="UP000230859"/>
    </source>
</evidence>
<dbReference type="Gene3D" id="3.20.20.60">
    <property type="entry name" value="Phosphoenolpyruvate-binding domains"/>
    <property type="match status" value="1"/>
</dbReference>
<dbReference type="InterPro" id="IPR015813">
    <property type="entry name" value="Pyrv/PenolPyrv_kinase-like_dom"/>
</dbReference>
<dbReference type="PANTHER" id="PTHR21631:SF3">
    <property type="entry name" value="BIFUNCTIONAL GLYOXYLATE CYCLE PROTEIN"/>
    <property type="match status" value="1"/>
</dbReference>
<evidence type="ECO:0000256" key="2">
    <source>
        <dbReference type="ARBA" id="ARBA00017446"/>
    </source>
</evidence>
<dbReference type="InterPro" id="IPR006254">
    <property type="entry name" value="Isocitrate_lyase"/>
</dbReference>
<dbReference type="Gene3D" id="1.10.10.850">
    <property type="match status" value="1"/>
</dbReference>
<evidence type="ECO:0000256" key="7">
    <source>
        <dbReference type="SAM" id="MobiDB-lite"/>
    </source>
</evidence>
<organism evidence="8 9">
    <name type="scientific">Candidatus Abzuiibacterium crystallinum</name>
    <dbReference type="NCBI Taxonomy" id="1974748"/>
    <lineage>
        <taxon>Bacteria</taxon>
        <taxon>Pseudomonadati</taxon>
        <taxon>Candidatus Omnitrophota</taxon>
        <taxon>Candidatus Abzuiibacterium</taxon>
    </lineage>
</organism>
<sequence>MLDDAGRSELRISEMEAFRDEVEETEKWMNSDRFQGIKRLYSARQVVEQRGTIKKVYQVAHDGAVGMYARLRELFANRETNTTYGPYSGGQIVTMKRLIKNHIVYLGGWATSAQGDDTEEPGADLASYPLSRVPLEAARLIRALLKADGSQQYERMHMSESERNKTAAFDFRPWMIADADTGHGGDAHTRNLIRRFVEVGVPGYHIEDQKPGCKKCGHQGGKVLVSIEEHIKRLNAARFQLDVMGVPGIVVSRTDSEDASFLDNNSDERDHSFILGVTNLNVLEYKLLTLAIQKRFYDLGVTTINGHELYGITDARYQEAMQWLKKQGLLDQIDELVKSVDMKDKASDSDEKALDKATALMHEKWVEEANLKTYGQAGADVMAERIAAGESFDMSVEEWLSFTKKVSNQEARAKAKELGIEVSWDWELARTPEGYYQIKSGIEYAIHRQLYFAPFADMLWMETKTANLEEARQFAEGIHAVFPDKMLAYNLSPSFNWDTTGMTDEEMRQFPVELGKLGYVFNFITYAGHQIDGLAAEEFTRAFIKDGPLELARVQRRFRLHKSPYTRPQKLVGGAIQDAALMASTGRTAATRAMGGKSTDKQHQKPIELPTSLLDGWLETWVEVNQYPTGPLTAELQATFDNPGELMLNVFDREFQRIASIIFRDETDREGKHNLFIKDQLTEEVWRNKRLTTLMHLFLIKRFKADIVNYIRPTLANQTMARRMMSLGFYVEAATNGEANLIMSAHVNMMAIDSLIQSDKALTDFITRKADEKLLITQRAEQLQADLSVKQLELTKARLNSAKDVDTITQLDAEVREALRALDEFVQLAGELEELKSDVSQTPADQRQSLEDKILDIRTQLGLTEHARGEAVHSELREEKVEVSGTGKPAKEKVDNQLSIPFKQLPPEQKIELSRGGVVTVKQARAVQALLTKLLREDISAVINLQILAEKGSHVPINEIPAATEGQAPQKVVAEDQVQALEATKLVKVEREKGGRVTVTMPTVIRALILSILSGAHVFEYEVVRDPRKGAGTVQVTAQPGNGRLESKTAALALKTSPVIPNVSPEVTEDGGLSLADADEQAEKVPANAIDFMALRQSVADAAIQIIMQAHSNKGAVDDNQLHVTFGGKEVVHVVLPESLLEFDDTFARDAQRAIGDKFKAHGGLLFTLEVQGTIIHIRHIDGTGTVTNDSGTPVVGLRVVGVKNDGRSELRFSDLLADHLEVLKGTKALAEKQLRQFNALPQGLQSTQEEDWLRTQLGEINDAIAKLLATERTELRNHVTHPEHRFAEKLRIGTELEALQMQLAGLHQKPESELTDTERETIQQIGDAIKALQDSLDQLSAQGRSVPKHAELRIDSSTNDISVFLRISDQIKTMFAQDEEAHEPQRLIGWVSGVVNQSVNSQSTTAISESRVGYAVSRAVAFDEAMVFILAELARHQAAPIVIVTDFDTDLAIVNQINATLPEGREILTASNEVAAANLLWAKGIRNSTYLTREELDAVRLKNVFSQITILTEAAMNRIKSGIDGLTEILNQAAQAYNTIVTAV</sequence>
<feature type="region of interest" description="Disordered" evidence="7">
    <location>
        <begin position="868"/>
        <end position="894"/>
    </location>
</feature>
<evidence type="ECO:0000256" key="4">
    <source>
        <dbReference type="ARBA" id="ARBA00023531"/>
    </source>
</evidence>
<dbReference type="SUPFAM" id="SSF51621">
    <property type="entry name" value="Phosphoenolpyruvate/pyruvate domain"/>
    <property type="match status" value="1"/>
</dbReference>
<reference evidence="8 9" key="1">
    <citation type="submission" date="2017-09" db="EMBL/GenBank/DDBJ databases">
        <title>Depth-based differentiation of microbial function through sediment-hosted aquifers and enrichment of novel symbionts in the deep terrestrial subsurface.</title>
        <authorList>
            <person name="Probst A.J."/>
            <person name="Ladd B."/>
            <person name="Jarett J.K."/>
            <person name="Geller-Mcgrath D.E."/>
            <person name="Sieber C.M."/>
            <person name="Emerson J.B."/>
            <person name="Anantharaman K."/>
            <person name="Thomas B.C."/>
            <person name="Malmstrom R."/>
            <person name="Stieglmeier M."/>
            <person name="Klingl A."/>
            <person name="Woyke T."/>
            <person name="Ryan C.M."/>
            <person name="Banfield J.F."/>
        </authorList>
    </citation>
    <scope>NUCLEOTIDE SEQUENCE [LARGE SCALE GENOMIC DNA]</scope>
    <source>
        <strain evidence="8">CG11_big_fil_rev_8_21_14_0_20_45_26</strain>
    </source>
</reference>
<dbReference type="GO" id="GO:0004451">
    <property type="term" value="F:isocitrate lyase activity"/>
    <property type="evidence" value="ECO:0007669"/>
    <property type="project" value="UniProtKB-EC"/>
</dbReference>
<evidence type="ECO:0000256" key="6">
    <source>
        <dbReference type="ARBA" id="ARBA00031921"/>
    </source>
</evidence>
<evidence type="ECO:0000256" key="5">
    <source>
        <dbReference type="ARBA" id="ARBA00031022"/>
    </source>
</evidence>
<dbReference type="Proteomes" id="UP000230859">
    <property type="component" value="Unassembled WGS sequence"/>
</dbReference>
<name>A0A2H0LMJ8_9BACT</name>
<proteinExistence type="predicted"/>
<evidence type="ECO:0000256" key="1">
    <source>
        <dbReference type="ARBA" id="ARBA00012909"/>
    </source>
</evidence>
<protein>
    <recommendedName>
        <fullName evidence="2">Isocitrate lyase</fullName>
        <ecNumber evidence="1">4.1.3.1</ecNumber>
    </recommendedName>
    <alternativeName>
        <fullName evidence="5">Isocitrase</fullName>
    </alternativeName>
    <alternativeName>
        <fullName evidence="6">Isocitratase</fullName>
    </alternativeName>
</protein>
<dbReference type="PANTHER" id="PTHR21631">
    <property type="entry name" value="ISOCITRATE LYASE/MALATE SYNTHASE"/>
    <property type="match status" value="1"/>
</dbReference>
<dbReference type="Pfam" id="PF00463">
    <property type="entry name" value="ICL"/>
    <property type="match status" value="2"/>
</dbReference>
<evidence type="ECO:0000313" key="8">
    <source>
        <dbReference type="EMBL" id="PIQ85663.1"/>
    </source>
</evidence>